<keyword evidence="4" id="KW-1185">Reference proteome</keyword>
<dbReference type="Pfam" id="PF13796">
    <property type="entry name" value="Sensor"/>
    <property type="match status" value="1"/>
</dbReference>
<keyword evidence="3" id="KW-0418">Kinase</keyword>
<dbReference type="AlphaFoldDB" id="C7NPL6"/>
<feature type="transmembrane region" description="Helical" evidence="1">
    <location>
        <begin position="202"/>
        <end position="225"/>
    </location>
</feature>
<evidence type="ECO:0000259" key="2">
    <source>
        <dbReference type="Pfam" id="PF13796"/>
    </source>
</evidence>
<dbReference type="HOGENOM" id="CLU_094841_0_1_2"/>
<dbReference type="RefSeq" id="WP_015790333.1">
    <property type="nucleotide sequence ID" value="NC_013158.1"/>
</dbReference>
<reference evidence="3 4" key="1">
    <citation type="journal article" date="2009" name="Stand. Genomic Sci.">
        <title>Complete genome sequence of Halorhabdus utahensis type strain (AX-2).</title>
        <authorList>
            <person name="Anderson I."/>
            <person name="Tindall B.J."/>
            <person name="Pomrenke H."/>
            <person name="Goker M."/>
            <person name="Lapidus A."/>
            <person name="Nolan M."/>
            <person name="Copeland A."/>
            <person name="Glavina Del Rio T."/>
            <person name="Chen F."/>
            <person name="Tice H."/>
            <person name="Cheng J.F."/>
            <person name="Lucas S."/>
            <person name="Chertkov O."/>
            <person name="Bruce D."/>
            <person name="Brettin T."/>
            <person name="Detter J.C."/>
            <person name="Han C."/>
            <person name="Goodwin L."/>
            <person name="Land M."/>
            <person name="Hauser L."/>
            <person name="Chang Y.J."/>
            <person name="Jeffries C.D."/>
            <person name="Pitluck S."/>
            <person name="Pati A."/>
            <person name="Mavromatis K."/>
            <person name="Ivanova N."/>
            <person name="Ovchinnikova G."/>
            <person name="Chen A."/>
            <person name="Palaniappan K."/>
            <person name="Chain P."/>
            <person name="Rohde M."/>
            <person name="Bristow J."/>
            <person name="Eisen J.A."/>
            <person name="Markowitz V."/>
            <person name="Hugenholtz P."/>
            <person name="Kyrpides N.C."/>
            <person name="Klenk H.P."/>
        </authorList>
    </citation>
    <scope>NUCLEOTIDE SEQUENCE [LARGE SCALE GENOMIC DNA]</scope>
    <source>
        <strain evidence="4">DSM 12940 / JCM 11049 / AX-2</strain>
    </source>
</reference>
<keyword evidence="1" id="KW-1133">Transmembrane helix</keyword>
<protein>
    <submittedName>
        <fullName evidence="3">Putative 2-component system sensor kinase</fullName>
    </submittedName>
</protein>
<gene>
    <name evidence="3" type="ordered locus">Huta_2609</name>
</gene>
<proteinExistence type="predicted"/>
<feature type="transmembrane region" description="Helical" evidence="1">
    <location>
        <begin position="29"/>
        <end position="52"/>
    </location>
</feature>
<feature type="domain" description="Putative sensor" evidence="2">
    <location>
        <begin position="31"/>
        <end position="236"/>
    </location>
</feature>
<keyword evidence="1" id="KW-0472">Membrane</keyword>
<feature type="transmembrane region" description="Helical" evidence="1">
    <location>
        <begin position="58"/>
        <end position="79"/>
    </location>
</feature>
<dbReference type="Proteomes" id="UP000002071">
    <property type="component" value="Chromosome"/>
</dbReference>
<dbReference type="GO" id="GO:0016301">
    <property type="term" value="F:kinase activity"/>
    <property type="evidence" value="ECO:0007669"/>
    <property type="project" value="UniProtKB-KW"/>
</dbReference>
<dbReference type="KEGG" id="hut:Huta_2609"/>
<name>C7NPL6_HALUD</name>
<dbReference type="eggNOG" id="arCOG03085">
    <property type="taxonomic scope" value="Archaea"/>
</dbReference>
<dbReference type="GeneID" id="8384914"/>
<evidence type="ECO:0000256" key="1">
    <source>
        <dbReference type="SAM" id="Phobius"/>
    </source>
</evidence>
<dbReference type="OrthoDB" id="253413at2157"/>
<dbReference type="EMBL" id="CP001687">
    <property type="protein sequence ID" value="ACV12771.1"/>
    <property type="molecule type" value="Genomic_DNA"/>
</dbReference>
<sequence>MAWVTSVNSRSRFRGFLGAPFRRQTYRNLLYLGLAFPLGIAYLVVVVVGLALGVGLSIVVVGIPILATLVVVGTLLAGWERWLATRLLGHEFETRSTLEGDSSREKLVSAVTDLRTYTPLVYLPAKFVFGVLTVVVVFTTLTTGISLVFAPLYFGEPGVYVGVITDRPVEIHPAIYVGWNKLLIGFETVLSLDYWRIQTLPGALFVSMIGVGITLLGLNVVNGLARLAGWLTQRLLDDGYSLVETLTAAKN</sequence>
<feature type="transmembrane region" description="Helical" evidence="1">
    <location>
        <begin position="127"/>
        <end position="154"/>
    </location>
</feature>
<evidence type="ECO:0000313" key="3">
    <source>
        <dbReference type="EMBL" id="ACV12771.1"/>
    </source>
</evidence>
<keyword evidence="3" id="KW-0808">Transferase</keyword>
<organism evidence="3 4">
    <name type="scientific">Halorhabdus utahensis (strain DSM 12940 / JCM 11049 / AX-2)</name>
    <dbReference type="NCBI Taxonomy" id="519442"/>
    <lineage>
        <taxon>Archaea</taxon>
        <taxon>Methanobacteriati</taxon>
        <taxon>Methanobacteriota</taxon>
        <taxon>Stenosarchaea group</taxon>
        <taxon>Halobacteria</taxon>
        <taxon>Halobacteriales</taxon>
        <taxon>Haloarculaceae</taxon>
        <taxon>Halorhabdus</taxon>
    </lineage>
</organism>
<accession>C7NPL6</accession>
<keyword evidence="1" id="KW-0812">Transmembrane</keyword>
<evidence type="ECO:0000313" key="4">
    <source>
        <dbReference type="Proteomes" id="UP000002071"/>
    </source>
</evidence>
<dbReference type="InterPro" id="IPR025828">
    <property type="entry name" value="Put_sensor_dom"/>
</dbReference>
<dbReference type="STRING" id="519442.Huta_2609"/>